<dbReference type="Pfam" id="PF01933">
    <property type="entry name" value="CofD"/>
    <property type="match status" value="1"/>
</dbReference>
<proteinExistence type="inferred from homology"/>
<dbReference type="CDD" id="cd07187">
    <property type="entry name" value="YvcK_like"/>
    <property type="match status" value="1"/>
</dbReference>
<evidence type="ECO:0000256" key="1">
    <source>
        <dbReference type="ARBA" id="ARBA00022490"/>
    </source>
</evidence>
<keyword evidence="1 2" id="KW-0963">Cytoplasm</keyword>
<evidence type="ECO:0000313" key="3">
    <source>
        <dbReference type="EMBL" id="MBK3332975.1"/>
    </source>
</evidence>
<comment type="caution">
    <text evidence="3">The sequence shown here is derived from an EMBL/GenBank/DDBJ whole genome shotgun (WGS) entry which is preliminary data.</text>
</comment>
<comment type="similarity">
    <text evidence="2">Belongs to the gluconeogenesis factor family.</text>
</comment>
<dbReference type="PANTHER" id="PTHR30135">
    <property type="entry name" value="UNCHARACTERIZED PROTEIN YVCK-RELATED"/>
    <property type="match status" value="1"/>
</dbReference>
<comment type="subcellular location">
    <subcellularLocation>
        <location evidence="2">Cytoplasm</location>
    </subcellularLocation>
</comment>
<dbReference type="PANTHER" id="PTHR30135:SF3">
    <property type="entry name" value="GLUCONEOGENESIS FACTOR-RELATED"/>
    <property type="match status" value="1"/>
</dbReference>
<dbReference type="InterPro" id="IPR002882">
    <property type="entry name" value="CofD"/>
</dbReference>
<dbReference type="InterPro" id="IPR010119">
    <property type="entry name" value="Gluconeogen_factor"/>
</dbReference>
<comment type="function">
    <text evidence="2">Required for morphogenesis under gluconeogenic growth conditions.</text>
</comment>
<dbReference type="InterPro" id="IPR038136">
    <property type="entry name" value="CofD-like_dom_sf"/>
</dbReference>
<dbReference type="SUPFAM" id="SSF142338">
    <property type="entry name" value="CofD-like"/>
    <property type="match status" value="1"/>
</dbReference>
<dbReference type="EMBL" id="JAACYA010000002">
    <property type="protein sequence ID" value="MBK3332975.1"/>
    <property type="molecule type" value="Genomic_DNA"/>
</dbReference>
<protein>
    <recommendedName>
        <fullName evidence="2">Putative gluconeogenesis factor</fullName>
    </recommendedName>
</protein>
<dbReference type="RefSeq" id="WP_200674373.1">
    <property type="nucleotide sequence ID" value="NZ_JAACYA010000002.1"/>
</dbReference>
<name>A0ABS1GJA6_9AQUI</name>
<organism evidence="3 4">
    <name type="scientific">Persephonella atlantica</name>
    <dbReference type="NCBI Taxonomy" id="2699429"/>
    <lineage>
        <taxon>Bacteria</taxon>
        <taxon>Pseudomonadati</taxon>
        <taxon>Aquificota</taxon>
        <taxon>Aquificia</taxon>
        <taxon>Aquificales</taxon>
        <taxon>Hydrogenothermaceae</taxon>
        <taxon>Persephonella</taxon>
    </lineage>
</organism>
<accession>A0ABS1GJA6</accession>
<gene>
    <name evidence="3" type="ORF">GWK41_07825</name>
</gene>
<reference evidence="3 4" key="1">
    <citation type="journal article" date="2021" name="Syst. Appl. Microbiol.">
        <title>Persephonella atlantica sp. nov.: How to adapt to physico-chemical gradients in high temperature hydrothermal habitats.</title>
        <authorList>
            <person name="Francois D.X."/>
            <person name="Godfroy A."/>
            <person name="Mathien C."/>
            <person name="Aube J."/>
            <person name="Cathalot C."/>
            <person name="Lesongeur F."/>
            <person name="L'Haridon S."/>
            <person name="Philippon X."/>
            <person name="Roussel E.G."/>
        </authorList>
    </citation>
    <scope>NUCLEOTIDE SEQUENCE [LARGE SCALE GENOMIC DNA]</scope>
    <source>
        <strain evidence="3 4">MO1340</strain>
    </source>
</reference>
<dbReference type="HAMAP" id="MF_00973">
    <property type="entry name" value="Gluconeogen_factor"/>
    <property type="match status" value="1"/>
</dbReference>
<keyword evidence="4" id="KW-1185">Reference proteome</keyword>
<dbReference type="Proteomes" id="UP000772812">
    <property type="component" value="Unassembled WGS sequence"/>
</dbReference>
<dbReference type="Gene3D" id="3.40.50.10680">
    <property type="entry name" value="CofD-like domains"/>
    <property type="match status" value="1"/>
</dbReference>
<evidence type="ECO:0000313" key="4">
    <source>
        <dbReference type="Proteomes" id="UP000772812"/>
    </source>
</evidence>
<sequence length="327" mass="35597">MKVVAIGGGTGLSSLLRGIKHLVPHTITDLSAIVTVADNGGSSGRLREEMQIPAPGDIRNCIVALAEDEDILAKVFQYRFTEGNGLKGHSFGNLFLSVLTKITGDFLDAVEITSDILKIKGKIIPSTDEMVDIVAEFTDGAVIKGETQITEYGKQLKGKIKNIWMEPSNVKAPEEAVQKIMEADVIILGPGSLFTSIIPNLLVSDIKDAVLKSKAYKIYICNVMTQYGETDQFTASDHIKAIHSAVGKPFIDAAVVNTTVPPDELLRKYMKENAEPVTVDAGNISRMGITVFAEDLLETGDYVRHNPYKLTALIDKILKRIKKRNAA</sequence>
<evidence type="ECO:0000256" key="2">
    <source>
        <dbReference type="HAMAP-Rule" id="MF_00973"/>
    </source>
</evidence>
<dbReference type="NCBIfam" id="TIGR01826">
    <property type="entry name" value="CofD_related"/>
    <property type="match status" value="1"/>
</dbReference>